<proteinExistence type="predicted"/>
<name>A0A2P2JZH0_RHIMU</name>
<dbReference type="EMBL" id="GGEC01018399">
    <property type="protein sequence ID" value="MBW98882.1"/>
    <property type="molecule type" value="Transcribed_RNA"/>
</dbReference>
<evidence type="ECO:0000313" key="1">
    <source>
        <dbReference type="EMBL" id="MBW98882.1"/>
    </source>
</evidence>
<sequence>MRLLFSGTPETSRQQKPWWCLIHVCYLCWLAWHIFGLSREEDISSCSL</sequence>
<accession>A0A2P2JZH0</accession>
<protein>
    <submittedName>
        <fullName evidence="1">Uncharacterized protein</fullName>
    </submittedName>
</protein>
<dbReference type="AlphaFoldDB" id="A0A2P2JZH0"/>
<organism evidence="1">
    <name type="scientific">Rhizophora mucronata</name>
    <name type="common">Asiatic mangrove</name>
    <dbReference type="NCBI Taxonomy" id="61149"/>
    <lineage>
        <taxon>Eukaryota</taxon>
        <taxon>Viridiplantae</taxon>
        <taxon>Streptophyta</taxon>
        <taxon>Embryophyta</taxon>
        <taxon>Tracheophyta</taxon>
        <taxon>Spermatophyta</taxon>
        <taxon>Magnoliopsida</taxon>
        <taxon>eudicotyledons</taxon>
        <taxon>Gunneridae</taxon>
        <taxon>Pentapetalae</taxon>
        <taxon>rosids</taxon>
        <taxon>fabids</taxon>
        <taxon>Malpighiales</taxon>
        <taxon>Rhizophoraceae</taxon>
        <taxon>Rhizophora</taxon>
    </lineage>
</organism>
<reference evidence="1" key="1">
    <citation type="submission" date="2018-02" db="EMBL/GenBank/DDBJ databases">
        <title>Rhizophora mucronata_Transcriptome.</title>
        <authorList>
            <person name="Meera S.P."/>
            <person name="Sreeshan A."/>
            <person name="Augustine A."/>
        </authorList>
    </citation>
    <scope>NUCLEOTIDE SEQUENCE</scope>
    <source>
        <tissue evidence="1">Leaf</tissue>
    </source>
</reference>